<dbReference type="OMA" id="ADHYSTP"/>
<dbReference type="OrthoDB" id="200954at2759"/>
<protein>
    <submittedName>
        <fullName evidence="7">Uncharacterized protein</fullName>
    </submittedName>
</protein>
<dbReference type="InterPro" id="IPR003689">
    <property type="entry name" value="ZIP"/>
</dbReference>
<proteinExistence type="inferred from homology"/>
<evidence type="ECO:0000313" key="7">
    <source>
        <dbReference type="EnsemblMetazoa" id="XP_038053252.1"/>
    </source>
</evidence>
<evidence type="ECO:0000256" key="1">
    <source>
        <dbReference type="ARBA" id="ARBA00004141"/>
    </source>
</evidence>
<comment type="similarity">
    <text evidence="2">Belongs to the ZIP transporter (TC 2.A.5) family.</text>
</comment>
<accession>A0A913ZND9</accession>
<dbReference type="GeneID" id="119725763"/>
<dbReference type="PANTHER" id="PTHR12191:SF37">
    <property type="entry name" value="ZINC TRANSPORTER FOI"/>
    <property type="match status" value="1"/>
</dbReference>
<sequence length="482" mass="51763">MMVWNPCVLLAVTATCVVLTGTGAFLGAEASLAELQLLRMPRQASGSNGTDSASALQGLLNDFGANGRMTKEQLQQLMQEINAKCFSAEELLRDHSLTEANLQNDTEATLKEICPSLLYTTTLDACPDPAPTQAPPADEPEEPTIAQIWGYGLLCVTIINCGSLMGAFVVPCMNKRVYKLIIIYLVGLAVGTLTGSALLHLIPKTHGLKVKKLGNTLVWKNTCILAGIYLFFFAERVLKIVTSKKDYKREVKRKESIMHVSGMHDPNSNGGDGYKITSGESALQLTESFPIANGNTLNEKEDGHGHSHGELTSADGKVRIASVAYMIVCGDGLHNFVDGLAIGASFTTNLLSGFSTSIAIACEEFPHELGDFAVLLKSGLTVKQAMGFNFLSSLSCYIGLIVGIIVGRLTEAEPYIFALAAGMFLYIALVDMLPEIANVTSKSKFRLGSEMGIFLLQNAGILTGFGIMILLSVLHPYIKIKA</sequence>
<dbReference type="EnsemblMetazoa" id="XM_038197324.1">
    <property type="protein sequence ID" value="XP_038053252.1"/>
    <property type="gene ID" value="LOC119725763"/>
</dbReference>
<feature type="transmembrane region" description="Helical" evidence="6">
    <location>
        <begin position="415"/>
        <end position="433"/>
    </location>
</feature>
<dbReference type="GO" id="GO:0071578">
    <property type="term" value="P:zinc ion import across plasma membrane"/>
    <property type="evidence" value="ECO:0007669"/>
    <property type="project" value="TreeGrafter"/>
</dbReference>
<feature type="transmembrane region" description="Helical" evidence="6">
    <location>
        <begin position="387"/>
        <end position="409"/>
    </location>
</feature>
<name>A0A913ZND9_PATMI</name>
<evidence type="ECO:0000256" key="4">
    <source>
        <dbReference type="ARBA" id="ARBA00022989"/>
    </source>
</evidence>
<keyword evidence="5 6" id="KW-0472">Membrane</keyword>
<dbReference type="Pfam" id="PF02535">
    <property type="entry name" value="Zip"/>
    <property type="match status" value="1"/>
</dbReference>
<reference evidence="7" key="1">
    <citation type="submission" date="2022-11" db="UniProtKB">
        <authorList>
            <consortium name="EnsemblMetazoa"/>
        </authorList>
    </citation>
    <scope>IDENTIFICATION</scope>
</reference>
<feature type="transmembrane region" description="Helical" evidence="6">
    <location>
        <begin position="217"/>
        <end position="238"/>
    </location>
</feature>
<feature type="transmembrane region" description="Helical" evidence="6">
    <location>
        <begin position="454"/>
        <end position="478"/>
    </location>
</feature>
<dbReference type="PANTHER" id="PTHR12191">
    <property type="entry name" value="SOLUTE CARRIER FAMILY 39"/>
    <property type="match status" value="1"/>
</dbReference>
<dbReference type="RefSeq" id="XP_038053252.1">
    <property type="nucleotide sequence ID" value="XM_038197324.1"/>
</dbReference>
<dbReference type="GO" id="GO:0005385">
    <property type="term" value="F:zinc ion transmembrane transporter activity"/>
    <property type="evidence" value="ECO:0007669"/>
    <property type="project" value="TreeGrafter"/>
</dbReference>
<evidence type="ECO:0000256" key="2">
    <source>
        <dbReference type="ARBA" id="ARBA00006939"/>
    </source>
</evidence>
<keyword evidence="8" id="KW-1185">Reference proteome</keyword>
<evidence type="ECO:0000256" key="3">
    <source>
        <dbReference type="ARBA" id="ARBA00022692"/>
    </source>
</evidence>
<dbReference type="GO" id="GO:0140410">
    <property type="term" value="F:monoatomic cation:bicarbonate symporter activity"/>
    <property type="evidence" value="ECO:0007669"/>
    <property type="project" value="TreeGrafter"/>
</dbReference>
<evidence type="ECO:0000256" key="5">
    <source>
        <dbReference type="ARBA" id="ARBA00023136"/>
    </source>
</evidence>
<dbReference type="GO" id="GO:0030003">
    <property type="term" value="P:intracellular monoatomic cation homeostasis"/>
    <property type="evidence" value="ECO:0007669"/>
    <property type="project" value="TreeGrafter"/>
</dbReference>
<comment type="subcellular location">
    <subcellularLocation>
        <location evidence="1">Membrane</location>
        <topology evidence="1">Multi-pass membrane protein</topology>
    </subcellularLocation>
</comment>
<organism evidence="7 8">
    <name type="scientific">Patiria miniata</name>
    <name type="common">Bat star</name>
    <name type="synonym">Asterina miniata</name>
    <dbReference type="NCBI Taxonomy" id="46514"/>
    <lineage>
        <taxon>Eukaryota</taxon>
        <taxon>Metazoa</taxon>
        <taxon>Echinodermata</taxon>
        <taxon>Eleutherozoa</taxon>
        <taxon>Asterozoa</taxon>
        <taxon>Asteroidea</taxon>
        <taxon>Valvatacea</taxon>
        <taxon>Valvatida</taxon>
        <taxon>Asterinidae</taxon>
        <taxon>Patiria</taxon>
    </lineage>
</organism>
<dbReference type="AlphaFoldDB" id="A0A913ZND9"/>
<dbReference type="Proteomes" id="UP000887568">
    <property type="component" value="Unplaced"/>
</dbReference>
<feature type="transmembrane region" description="Helical" evidence="6">
    <location>
        <begin position="148"/>
        <end position="170"/>
    </location>
</feature>
<keyword evidence="3 6" id="KW-0812">Transmembrane</keyword>
<feature type="transmembrane region" description="Helical" evidence="6">
    <location>
        <begin position="182"/>
        <end position="202"/>
    </location>
</feature>
<evidence type="ECO:0000313" key="8">
    <source>
        <dbReference type="Proteomes" id="UP000887568"/>
    </source>
</evidence>
<evidence type="ECO:0000256" key="6">
    <source>
        <dbReference type="SAM" id="Phobius"/>
    </source>
</evidence>
<keyword evidence="4 6" id="KW-1133">Transmembrane helix</keyword>
<dbReference type="InterPro" id="IPR050799">
    <property type="entry name" value="ZIP_Transporter"/>
</dbReference>
<dbReference type="GO" id="GO:0005886">
    <property type="term" value="C:plasma membrane"/>
    <property type="evidence" value="ECO:0007669"/>
    <property type="project" value="TreeGrafter"/>
</dbReference>